<protein>
    <submittedName>
        <fullName evidence="2">Glycoside hydrolase family 51 protein</fullName>
    </submittedName>
</protein>
<dbReference type="Proteomes" id="UP000235371">
    <property type="component" value="Unassembled WGS sequence"/>
</dbReference>
<dbReference type="GO" id="GO:0046556">
    <property type="term" value="F:alpha-L-arabinofuranosidase activity"/>
    <property type="evidence" value="ECO:0007669"/>
    <property type="project" value="TreeGrafter"/>
</dbReference>
<dbReference type="STRING" id="1095630.A0A2J6TEF0"/>
<evidence type="ECO:0000259" key="1">
    <source>
        <dbReference type="Pfam" id="PF22848"/>
    </source>
</evidence>
<dbReference type="PANTHER" id="PTHR31776">
    <property type="entry name" value="ALPHA-L-ARABINOFURANOSIDASE 1"/>
    <property type="match status" value="1"/>
</dbReference>
<dbReference type="SUPFAM" id="SSF51445">
    <property type="entry name" value="(Trans)glycosidases"/>
    <property type="match status" value="1"/>
</dbReference>
<dbReference type="Pfam" id="PF22848">
    <property type="entry name" value="ASD1_dom"/>
    <property type="match status" value="1"/>
</dbReference>
<accession>A0A2J6TEF0</accession>
<dbReference type="RefSeq" id="XP_024738287.1">
    <property type="nucleotide sequence ID" value="XM_024886712.1"/>
</dbReference>
<organism evidence="2 3">
    <name type="scientific">Hyaloscypha bicolor E</name>
    <dbReference type="NCBI Taxonomy" id="1095630"/>
    <lineage>
        <taxon>Eukaryota</taxon>
        <taxon>Fungi</taxon>
        <taxon>Dikarya</taxon>
        <taxon>Ascomycota</taxon>
        <taxon>Pezizomycotina</taxon>
        <taxon>Leotiomycetes</taxon>
        <taxon>Helotiales</taxon>
        <taxon>Hyaloscyphaceae</taxon>
        <taxon>Hyaloscypha</taxon>
        <taxon>Hyaloscypha bicolor</taxon>
    </lineage>
</organism>
<keyword evidence="2" id="KW-0378">Hydrolase</keyword>
<sequence>MGWRDEIQVVAGVLNWRFAGSEVDKISWGETLENRPRQQRSSCLKVNKDIKYSGDGGMYAELICNRVFQGGSPVSPFTAAVGLATFSFEKLVSATFFPSAKVDGRNWWLKDGATTSNNTLSITYDALPFPTKSRENGVREDLMESLNRLEAVLTWNIGIFSSLPCGNIIEGTMFLTPENGATLLDHSPTDQGDLVLGTTKSQMVLDLWRSFIGVKTLTWICGLYLSKAVVGQSALQPYVDEFIDELEFLMGLTSTNNGALRTSLGYPNPWKINYVGIGNKDKLNNGQASYSLYRFSAFYNAVKAKYSDMTIIASYAGMSLPSTTGQDYHVYNHPNLLANQFDYFDHSSRSHKSLIELLSLGEYENIEQDAKGDPGFTADPAQTARSTNHSVVSLLSSSRITNTLPVTGDGFRRRYWVAGFKSKAGPYVLKTAVYNGSGTLSMIVIFAAASEGATAVLTILTAPSGTSNNVIGTNILKTTTQTLVAGAGATFTFSLPNLSVSVLEVKSSADR</sequence>
<dbReference type="Gene3D" id="3.20.20.80">
    <property type="entry name" value="Glycosidases"/>
    <property type="match status" value="1"/>
</dbReference>
<feature type="domain" description="Alpha-L-arabinofuranosidase 1 catalytic" evidence="1">
    <location>
        <begin position="218"/>
        <end position="349"/>
    </location>
</feature>
<dbReference type="OrthoDB" id="406864at2759"/>
<dbReference type="GeneID" id="36594789"/>
<dbReference type="AlphaFoldDB" id="A0A2J6TEF0"/>
<dbReference type="InterPro" id="IPR055235">
    <property type="entry name" value="ASD1_cat"/>
</dbReference>
<name>A0A2J6TEF0_9HELO</name>
<dbReference type="InterPro" id="IPR017853">
    <property type="entry name" value="GH"/>
</dbReference>
<dbReference type="InterPro" id="IPR051563">
    <property type="entry name" value="Glycosyl_Hydrolase_51"/>
</dbReference>
<proteinExistence type="predicted"/>
<dbReference type="InParanoid" id="A0A2J6TEF0"/>
<keyword evidence="3" id="KW-1185">Reference proteome</keyword>
<evidence type="ECO:0000313" key="2">
    <source>
        <dbReference type="EMBL" id="PMD61383.1"/>
    </source>
</evidence>
<reference evidence="2 3" key="1">
    <citation type="submission" date="2016-04" db="EMBL/GenBank/DDBJ databases">
        <title>A degradative enzymes factory behind the ericoid mycorrhizal symbiosis.</title>
        <authorList>
            <consortium name="DOE Joint Genome Institute"/>
            <person name="Martino E."/>
            <person name="Morin E."/>
            <person name="Grelet G."/>
            <person name="Kuo A."/>
            <person name="Kohler A."/>
            <person name="Daghino S."/>
            <person name="Barry K."/>
            <person name="Choi C."/>
            <person name="Cichocki N."/>
            <person name="Clum A."/>
            <person name="Copeland A."/>
            <person name="Hainaut M."/>
            <person name="Haridas S."/>
            <person name="Labutti K."/>
            <person name="Lindquist E."/>
            <person name="Lipzen A."/>
            <person name="Khouja H.-R."/>
            <person name="Murat C."/>
            <person name="Ohm R."/>
            <person name="Olson A."/>
            <person name="Spatafora J."/>
            <person name="Veneault-Fourrey C."/>
            <person name="Henrissat B."/>
            <person name="Grigoriev I."/>
            <person name="Martin F."/>
            <person name="Perotto S."/>
        </authorList>
    </citation>
    <scope>NUCLEOTIDE SEQUENCE [LARGE SCALE GENOMIC DNA]</scope>
    <source>
        <strain evidence="2 3">E</strain>
    </source>
</reference>
<dbReference type="EMBL" id="KZ613786">
    <property type="protein sequence ID" value="PMD61383.1"/>
    <property type="molecule type" value="Genomic_DNA"/>
</dbReference>
<dbReference type="PANTHER" id="PTHR31776:SF0">
    <property type="entry name" value="ALPHA-L-ARABINOFURANOSIDASE 1"/>
    <property type="match status" value="1"/>
</dbReference>
<evidence type="ECO:0000313" key="3">
    <source>
        <dbReference type="Proteomes" id="UP000235371"/>
    </source>
</evidence>
<gene>
    <name evidence="2" type="ORF">K444DRAFT_662464</name>
</gene>